<evidence type="ECO:0000313" key="1">
    <source>
        <dbReference type="EMBL" id="MCT7976452.1"/>
    </source>
</evidence>
<reference evidence="1 2" key="1">
    <citation type="journal article" date="2022" name="Front. Microbiol.">
        <title>High genomic differentiation and limited gene flow indicate recent cryptic speciation within the genus Laspinema (cyanobacteria).</title>
        <authorList>
            <person name="Stanojkovic A."/>
            <person name="Skoupy S."/>
            <person name="Skaloud P."/>
            <person name="Dvorak P."/>
        </authorList>
    </citation>
    <scope>NUCLEOTIDE SEQUENCE [LARGE SCALE GENOMIC DNA]</scope>
    <source>
        <strain evidence="1 2">D3b</strain>
    </source>
</reference>
<dbReference type="RefSeq" id="WP_261199953.1">
    <property type="nucleotide sequence ID" value="NZ_JAMXFA010000002.1"/>
</dbReference>
<sequence length="74" mass="8642">MRRSVNLYNTTRKQFPTYKSSYLIGTIALALEDVRSKNSVAKRFANAAPIFRSVRAPVLRYLLGRSRLRRLWLL</sequence>
<keyword evidence="2" id="KW-1185">Reference proteome</keyword>
<organism evidence="1 2">
    <name type="scientific">Laspinema olomoucense D3b</name>
    <dbReference type="NCBI Taxonomy" id="2953688"/>
    <lineage>
        <taxon>Bacteria</taxon>
        <taxon>Bacillati</taxon>
        <taxon>Cyanobacteriota</taxon>
        <taxon>Cyanophyceae</taxon>
        <taxon>Oscillatoriophycideae</taxon>
        <taxon>Oscillatoriales</taxon>
        <taxon>Laspinemataceae</taxon>
        <taxon>Laspinema</taxon>
        <taxon>Laspinema olomoucense</taxon>
    </lineage>
</organism>
<comment type="caution">
    <text evidence="1">The sequence shown here is derived from an EMBL/GenBank/DDBJ whole genome shotgun (WGS) entry which is preliminary data.</text>
</comment>
<protein>
    <submittedName>
        <fullName evidence="1">Uncharacterized protein</fullName>
    </submittedName>
</protein>
<evidence type="ECO:0000313" key="2">
    <source>
        <dbReference type="Proteomes" id="UP001525961"/>
    </source>
</evidence>
<dbReference type="Proteomes" id="UP001525961">
    <property type="component" value="Unassembled WGS sequence"/>
</dbReference>
<accession>A0ABT2N1C9</accession>
<name>A0ABT2N1C9_9CYAN</name>
<proteinExistence type="predicted"/>
<gene>
    <name evidence="1" type="ORF">NG792_01780</name>
</gene>
<dbReference type="EMBL" id="JAMXFA010000002">
    <property type="protein sequence ID" value="MCT7976452.1"/>
    <property type="molecule type" value="Genomic_DNA"/>
</dbReference>